<keyword evidence="1" id="KW-1133">Transmembrane helix</keyword>
<feature type="transmembrane region" description="Helical" evidence="1">
    <location>
        <begin position="64"/>
        <end position="81"/>
    </location>
</feature>
<dbReference type="InterPro" id="IPR011990">
    <property type="entry name" value="TPR-like_helical_dom_sf"/>
</dbReference>
<organism evidence="2 3">
    <name type="scientific">Sphingobium amiense</name>
    <dbReference type="NCBI Taxonomy" id="135719"/>
    <lineage>
        <taxon>Bacteria</taxon>
        <taxon>Pseudomonadati</taxon>
        <taxon>Pseudomonadota</taxon>
        <taxon>Alphaproteobacteria</taxon>
        <taxon>Sphingomonadales</taxon>
        <taxon>Sphingomonadaceae</taxon>
        <taxon>Sphingobium</taxon>
    </lineage>
</organism>
<keyword evidence="3" id="KW-1185">Reference proteome</keyword>
<evidence type="ECO:0000313" key="3">
    <source>
        <dbReference type="Proteomes" id="UP000279959"/>
    </source>
</evidence>
<dbReference type="InterPro" id="IPR050767">
    <property type="entry name" value="Sel1_AlgK"/>
</dbReference>
<dbReference type="PANTHER" id="PTHR11102:SF160">
    <property type="entry name" value="ERAD-ASSOCIATED E3 UBIQUITIN-PROTEIN LIGASE COMPONENT HRD3"/>
    <property type="match status" value="1"/>
</dbReference>
<sequence length="339" mass="36746">MRKVLRLLFAIAFAAIAVAALEVDTRLPLGLMLWAGAASFGLAALIIALPAFDRLRSRRLRTTGWLMCVALLGVSGSHLWISAEAAQAARTGSSPAAEVDDMLRWSATAGNAEDMYNLGIRLSTGDAKSQQEAERWLRAAGARGYAESTIPLARLLIAQGRYAEAQGLLQAATSPRDADAKWLLSQAIWAKSPNRTSDDAWQSLLREAADEGQVDAMALVGVLHAQGEQGFMKDPVKARTWYRRAAEKGHARAAFNLGLDYEWGMGGLPDREQAIAAYRIAAAQNLPEAKLNLGVLLMNRLDNDSLREAKELLNDVAQGDRSDLAAIAQETIEILEKKI</sequence>
<keyword evidence="1" id="KW-0472">Membrane</keyword>
<dbReference type="Proteomes" id="UP000279959">
    <property type="component" value="Chromosome"/>
</dbReference>
<dbReference type="RefSeq" id="WP_066701499.1">
    <property type="nucleotide sequence ID" value="NZ_AP018664.1"/>
</dbReference>
<feature type="transmembrane region" description="Helical" evidence="1">
    <location>
        <begin position="29"/>
        <end position="52"/>
    </location>
</feature>
<dbReference type="InterPro" id="IPR006597">
    <property type="entry name" value="Sel1-like"/>
</dbReference>
<proteinExistence type="predicted"/>
<evidence type="ECO:0000313" key="2">
    <source>
        <dbReference type="EMBL" id="BBD96705.1"/>
    </source>
</evidence>
<keyword evidence="1" id="KW-0812">Transmembrane</keyword>
<accession>A0A494W8F5</accession>
<dbReference type="SUPFAM" id="SSF81901">
    <property type="entry name" value="HCP-like"/>
    <property type="match status" value="2"/>
</dbReference>
<protein>
    <submittedName>
        <fullName evidence="2">Sel1 repeat family protein</fullName>
    </submittedName>
</protein>
<gene>
    <name evidence="2" type="ORF">SAMIE_1002060</name>
</gene>
<evidence type="ECO:0000256" key="1">
    <source>
        <dbReference type="SAM" id="Phobius"/>
    </source>
</evidence>
<name>A0A494W8F5_9SPHN</name>
<dbReference type="Gene3D" id="1.25.40.10">
    <property type="entry name" value="Tetratricopeptide repeat domain"/>
    <property type="match status" value="2"/>
</dbReference>
<dbReference type="PANTHER" id="PTHR11102">
    <property type="entry name" value="SEL-1-LIKE PROTEIN"/>
    <property type="match status" value="1"/>
</dbReference>
<dbReference type="SMART" id="SM00671">
    <property type="entry name" value="SEL1"/>
    <property type="match status" value="4"/>
</dbReference>
<dbReference type="EMBL" id="AP018664">
    <property type="protein sequence ID" value="BBD96705.1"/>
    <property type="molecule type" value="Genomic_DNA"/>
</dbReference>
<dbReference type="Pfam" id="PF08238">
    <property type="entry name" value="Sel1"/>
    <property type="match status" value="3"/>
</dbReference>
<dbReference type="KEGG" id="sami:SAMIE_1002060"/>
<reference evidence="2 3" key="1">
    <citation type="submission" date="2018-05" db="EMBL/GenBank/DDBJ databases">
        <title>Complete Genome Sequence of the Nonylphenol-Degrading Bacterium Sphingobium amiense DSM 16289T.</title>
        <authorList>
            <person name="Ootsuka M."/>
            <person name="Nishizawa T."/>
            <person name="Ohta H."/>
        </authorList>
    </citation>
    <scope>NUCLEOTIDE SEQUENCE [LARGE SCALE GENOMIC DNA]</scope>
    <source>
        <strain evidence="2 3">DSM 16289</strain>
    </source>
</reference>
<dbReference type="AlphaFoldDB" id="A0A494W8F5"/>